<name>A0ABN9MLZ9_9NEOB</name>
<sequence>MLLRHKNRYVNHGHAAMSPIDHQSFSIAQTEHGQQILKSTNLPLPGGSSWYCKLFILMIFKDPLHLQQINSSGKKFTRQIPR</sequence>
<keyword evidence="2" id="KW-1185">Reference proteome</keyword>
<gene>
    <name evidence="1" type="ORF">RIMI_LOCUS22513996</name>
</gene>
<evidence type="ECO:0000313" key="1">
    <source>
        <dbReference type="EMBL" id="CAJ0967809.1"/>
    </source>
</evidence>
<reference evidence="1" key="1">
    <citation type="submission" date="2023-07" db="EMBL/GenBank/DDBJ databases">
        <authorList>
            <person name="Stuckert A."/>
        </authorList>
    </citation>
    <scope>NUCLEOTIDE SEQUENCE</scope>
</reference>
<evidence type="ECO:0000313" key="2">
    <source>
        <dbReference type="Proteomes" id="UP001176940"/>
    </source>
</evidence>
<accession>A0ABN9MLZ9</accession>
<proteinExistence type="predicted"/>
<dbReference type="Proteomes" id="UP001176940">
    <property type="component" value="Unassembled WGS sequence"/>
</dbReference>
<comment type="caution">
    <text evidence="1">The sequence shown here is derived from an EMBL/GenBank/DDBJ whole genome shotgun (WGS) entry which is preliminary data.</text>
</comment>
<dbReference type="EMBL" id="CAUEEQ010078617">
    <property type="protein sequence ID" value="CAJ0967809.1"/>
    <property type="molecule type" value="Genomic_DNA"/>
</dbReference>
<organism evidence="1 2">
    <name type="scientific">Ranitomeya imitator</name>
    <name type="common">mimic poison frog</name>
    <dbReference type="NCBI Taxonomy" id="111125"/>
    <lineage>
        <taxon>Eukaryota</taxon>
        <taxon>Metazoa</taxon>
        <taxon>Chordata</taxon>
        <taxon>Craniata</taxon>
        <taxon>Vertebrata</taxon>
        <taxon>Euteleostomi</taxon>
        <taxon>Amphibia</taxon>
        <taxon>Batrachia</taxon>
        <taxon>Anura</taxon>
        <taxon>Neobatrachia</taxon>
        <taxon>Hyloidea</taxon>
        <taxon>Dendrobatidae</taxon>
        <taxon>Dendrobatinae</taxon>
        <taxon>Ranitomeya</taxon>
    </lineage>
</organism>
<protein>
    <submittedName>
        <fullName evidence="1">Uncharacterized protein</fullName>
    </submittedName>
</protein>